<evidence type="ECO:0000256" key="3">
    <source>
        <dbReference type="ARBA" id="ARBA00022692"/>
    </source>
</evidence>
<comment type="subcellular location">
    <subcellularLocation>
        <location evidence="1">Cell membrane</location>
        <topology evidence="1">Multi-pass membrane protein</topology>
    </subcellularLocation>
</comment>
<keyword evidence="4 10" id="KW-1133">Transmembrane helix</keyword>
<feature type="transmembrane region" description="Helical" evidence="10">
    <location>
        <begin position="293"/>
        <end position="312"/>
    </location>
</feature>
<evidence type="ECO:0000256" key="5">
    <source>
        <dbReference type="ARBA" id="ARBA00023040"/>
    </source>
</evidence>
<feature type="transmembrane region" description="Helical" evidence="10">
    <location>
        <begin position="22"/>
        <end position="47"/>
    </location>
</feature>
<evidence type="ECO:0000256" key="9">
    <source>
        <dbReference type="ARBA" id="ARBA00023224"/>
    </source>
</evidence>
<dbReference type="SUPFAM" id="SSF81321">
    <property type="entry name" value="Family A G protein-coupled receptor-like"/>
    <property type="match status" value="1"/>
</dbReference>
<keyword evidence="5" id="KW-0297">G-protein coupled receptor</keyword>
<name>A0ABN8NSM7_9CNID</name>
<keyword evidence="9" id="KW-0807">Transducer</keyword>
<keyword evidence="3 10" id="KW-0812">Transmembrane</keyword>
<dbReference type="Pfam" id="PF00001">
    <property type="entry name" value="7tm_1"/>
    <property type="match status" value="1"/>
</dbReference>
<evidence type="ECO:0000256" key="1">
    <source>
        <dbReference type="ARBA" id="ARBA00004651"/>
    </source>
</evidence>
<evidence type="ECO:0000256" key="2">
    <source>
        <dbReference type="ARBA" id="ARBA00022475"/>
    </source>
</evidence>
<dbReference type="Gene3D" id="1.20.1070.10">
    <property type="entry name" value="Rhodopsin 7-helix transmembrane proteins"/>
    <property type="match status" value="1"/>
</dbReference>
<feature type="transmembrane region" description="Helical" evidence="10">
    <location>
        <begin position="144"/>
        <end position="165"/>
    </location>
</feature>
<feature type="non-terminal residue" evidence="12">
    <location>
        <position position="1"/>
    </location>
</feature>
<feature type="transmembrane region" description="Helical" evidence="10">
    <location>
        <begin position="332"/>
        <end position="354"/>
    </location>
</feature>
<dbReference type="PROSITE" id="PS50262">
    <property type="entry name" value="G_PROTEIN_RECEP_F1_2"/>
    <property type="match status" value="1"/>
</dbReference>
<gene>
    <name evidence="12" type="ORF">PLOB_00028256</name>
</gene>
<evidence type="ECO:0000256" key="7">
    <source>
        <dbReference type="ARBA" id="ARBA00023157"/>
    </source>
</evidence>
<evidence type="ECO:0000256" key="10">
    <source>
        <dbReference type="SAM" id="Phobius"/>
    </source>
</evidence>
<dbReference type="PANTHER" id="PTHR24248:SF199">
    <property type="entry name" value="IP13425P-RELATED"/>
    <property type="match status" value="1"/>
</dbReference>
<evidence type="ECO:0000256" key="4">
    <source>
        <dbReference type="ARBA" id="ARBA00022989"/>
    </source>
</evidence>
<accession>A0ABN8NSM7</accession>
<dbReference type="Proteomes" id="UP001159405">
    <property type="component" value="Unassembled WGS sequence"/>
</dbReference>
<reference evidence="12 13" key="1">
    <citation type="submission" date="2022-05" db="EMBL/GenBank/DDBJ databases">
        <authorList>
            <consortium name="Genoscope - CEA"/>
            <person name="William W."/>
        </authorList>
    </citation>
    <scope>NUCLEOTIDE SEQUENCE [LARGE SCALE GENOMIC DNA]</scope>
</reference>
<keyword evidence="8" id="KW-0675">Receptor</keyword>
<feature type="transmembrane region" description="Helical" evidence="10">
    <location>
        <begin position="98"/>
        <end position="124"/>
    </location>
</feature>
<evidence type="ECO:0000256" key="6">
    <source>
        <dbReference type="ARBA" id="ARBA00023136"/>
    </source>
</evidence>
<evidence type="ECO:0000256" key="8">
    <source>
        <dbReference type="ARBA" id="ARBA00023170"/>
    </source>
</evidence>
<organism evidence="12 13">
    <name type="scientific">Porites lobata</name>
    <dbReference type="NCBI Taxonomy" id="104759"/>
    <lineage>
        <taxon>Eukaryota</taxon>
        <taxon>Metazoa</taxon>
        <taxon>Cnidaria</taxon>
        <taxon>Anthozoa</taxon>
        <taxon>Hexacorallia</taxon>
        <taxon>Scleractinia</taxon>
        <taxon>Fungiina</taxon>
        <taxon>Poritidae</taxon>
        <taxon>Porites</taxon>
    </lineage>
</organism>
<evidence type="ECO:0000313" key="13">
    <source>
        <dbReference type="Proteomes" id="UP001159405"/>
    </source>
</evidence>
<dbReference type="InterPro" id="IPR017452">
    <property type="entry name" value="GPCR_Rhodpsn_7TM"/>
</dbReference>
<feature type="transmembrane region" description="Helical" evidence="10">
    <location>
        <begin position="185"/>
        <end position="209"/>
    </location>
</feature>
<dbReference type="PRINTS" id="PR00237">
    <property type="entry name" value="GPCRRHODOPSN"/>
</dbReference>
<evidence type="ECO:0000259" key="11">
    <source>
        <dbReference type="PROSITE" id="PS50262"/>
    </source>
</evidence>
<dbReference type="PANTHER" id="PTHR24248">
    <property type="entry name" value="ADRENERGIC RECEPTOR-RELATED G-PROTEIN COUPLED RECEPTOR"/>
    <property type="match status" value="1"/>
</dbReference>
<protein>
    <recommendedName>
        <fullName evidence="11">G-protein coupled receptors family 1 profile domain-containing protein</fullName>
    </recommendedName>
</protein>
<evidence type="ECO:0000313" key="12">
    <source>
        <dbReference type="EMBL" id="CAH3120730.1"/>
    </source>
</evidence>
<keyword evidence="2" id="KW-1003">Cell membrane</keyword>
<keyword evidence="7" id="KW-1015">Disulfide bond</keyword>
<comment type="caution">
    <text evidence="12">The sequence shown here is derived from an EMBL/GenBank/DDBJ whole genome shotgun (WGS) entry which is preliminary data.</text>
</comment>
<dbReference type="InterPro" id="IPR000276">
    <property type="entry name" value="GPCR_Rhodpsn"/>
</dbReference>
<feature type="domain" description="G-protein coupled receptors family 1 profile" evidence="11">
    <location>
        <begin position="38"/>
        <end position="352"/>
    </location>
</feature>
<keyword evidence="6 10" id="KW-0472">Membrane</keyword>
<sequence>DSGESNLTATPNISFHKMEYKIVLSALLGLIIVVSLLANILVCLVILSSRTLRQSNDACFVLSVAVSDLLTTCLVIPFDLELIVSDSTEWRHGEIMCNVFTTAYLLTVPTSILSLLALIVYRYIKLKNPLDHLKLSPLITKRRVMAITILLWIYSMLFALTPVFTSKAIGEQTRVKNGFCYFTFSWIYSFVSNIINFLIPVLSSCLIHYKIYCIAIKSYVSFPKTVRFEQRQFGADKIGPTDLENTEEETTFEEQGHSFASPLGQNPFNCNQAQDRRSATAISQQKDTLRNNMAAKTTFMIVFAFAFCWLPYTLLSMTVTVCKACYFKIPYQVFDIFLMMGYFNSTINPLLYSFRTPRFKKAFRGMIRNKCKICKNGKKNRCLPRSDNSPLAALSLTNLGVREIRGLT</sequence>
<feature type="transmembrane region" description="Helical" evidence="10">
    <location>
        <begin position="59"/>
        <end position="78"/>
    </location>
</feature>
<proteinExistence type="predicted"/>
<dbReference type="EMBL" id="CALNXK010000035">
    <property type="protein sequence ID" value="CAH3120730.1"/>
    <property type="molecule type" value="Genomic_DNA"/>
</dbReference>
<keyword evidence="13" id="KW-1185">Reference proteome</keyword>